<comment type="caution">
    <text evidence="1">The sequence shown here is derived from an EMBL/GenBank/DDBJ whole genome shotgun (WGS) entry which is preliminary data.</text>
</comment>
<dbReference type="Proteomes" id="UP000282084">
    <property type="component" value="Unassembled WGS sequence"/>
</dbReference>
<dbReference type="RefSeq" id="WP_121008264.1">
    <property type="nucleotide sequence ID" value="NZ_RBXO01000001.1"/>
</dbReference>
<name>A0A495W512_9PSEU</name>
<accession>A0A495W512</accession>
<dbReference type="OrthoDB" id="5902829at2"/>
<keyword evidence="2" id="KW-1185">Reference proteome</keyword>
<gene>
    <name evidence="1" type="ORF">C8E97_5466</name>
</gene>
<dbReference type="Gene3D" id="3.40.50.1820">
    <property type="entry name" value="alpha/beta hydrolase"/>
    <property type="match status" value="1"/>
</dbReference>
<protein>
    <recommendedName>
        <fullName evidence="3">Alpha/beta hydrolase</fullName>
    </recommendedName>
</protein>
<dbReference type="InterPro" id="IPR029058">
    <property type="entry name" value="AB_hydrolase_fold"/>
</dbReference>
<organism evidence="1 2">
    <name type="scientific">Saccharothrix australiensis</name>
    <dbReference type="NCBI Taxonomy" id="2072"/>
    <lineage>
        <taxon>Bacteria</taxon>
        <taxon>Bacillati</taxon>
        <taxon>Actinomycetota</taxon>
        <taxon>Actinomycetes</taxon>
        <taxon>Pseudonocardiales</taxon>
        <taxon>Pseudonocardiaceae</taxon>
        <taxon>Saccharothrix</taxon>
    </lineage>
</organism>
<dbReference type="AlphaFoldDB" id="A0A495W512"/>
<evidence type="ECO:0008006" key="3">
    <source>
        <dbReference type="Google" id="ProtNLM"/>
    </source>
</evidence>
<reference evidence="1 2" key="1">
    <citation type="submission" date="2018-10" db="EMBL/GenBank/DDBJ databases">
        <title>Sequencing the genomes of 1000 actinobacteria strains.</title>
        <authorList>
            <person name="Klenk H.-P."/>
        </authorList>
    </citation>
    <scope>NUCLEOTIDE SEQUENCE [LARGE SCALE GENOMIC DNA]</scope>
    <source>
        <strain evidence="1 2">DSM 43800</strain>
    </source>
</reference>
<sequence length="304" mass="33909">MGNDKVREAFDNFVQLWTTGTTGGRRAPVLRRPDEVGLSYQDVTFPSMDGVPLEGWFIPADSDKLVIHNHFLPGNRYGYPGHLPEFGGLGGFEVNFLPEYRALHDAGYNILAYDMRNHGLSGQGNGGIAGIGLLEYRDVIGSLRYAAARPDTKDMRKVLLSVCLGADSTAVAWSRHPEKFTGIQALVMLQPVSARPVVERFVEGIGMADGFAKFDQAVHERTGFHLDEQTPLRHVHAITVPTLVAQVHDDTMTRPDDVQAIYDALPVADKDLHWIRGTDRRFDGYNYFAEHPGIPIDWFDKHLK</sequence>
<dbReference type="EMBL" id="RBXO01000001">
    <property type="protein sequence ID" value="RKT56756.1"/>
    <property type="molecule type" value="Genomic_DNA"/>
</dbReference>
<evidence type="ECO:0000313" key="1">
    <source>
        <dbReference type="EMBL" id="RKT56756.1"/>
    </source>
</evidence>
<evidence type="ECO:0000313" key="2">
    <source>
        <dbReference type="Proteomes" id="UP000282084"/>
    </source>
</evidence>
<dbReference type="SUPFAM" id="SSF53474">
    <property type="entry name" value="alpha/beta-Hydrolases"/>
    <property type="match status" value="1"/>
</dbReference>
<proteinExistence type="predicted"/>